<gene>
    <name evidence="1" type="ORF">BECKTC1821E_GA0114239_11276</name>
</gene>
<name>A0A450Z4M5_9GAMM</name>
<dbReference type="AlphaFoldDB" id="A0A450Z4M5"/>
<proteinExistence type="predicted"/>
<reference evidence="1" key="1">
    <citation type="submission" date="2019-02" db="EMBL/GenBank/DDBJ databases">
        <authorList>
            <person name="Gruber-Vodicka R. H."/>
            <person name="Seah K. B. B."/>
        </authorList>
    </citation>
    <scope>NUCLEOTIDE SEQUENCE</scope>
    <source>
        <strain evidence="1">BECK_BZ125</strain>
    </source>
</reference>
<protein>
    <submittedName>
        <fullName evidence="1">Uncharacterized protein</fullName>
    </submittedName>
</protein>
<organism evidence="1">
    <name type="scientific">Candidatus Kentrum sp. TC</name>
    <dbReference type="NCBI Taxonomy" id="2126339"/>
    <lineage>
        <taxon>Bacteria</taxon>
        <taxon>Pseudomonadati</taxon>
        <taxon>Pseudomonadota</taxon>
        <taxon>Gammaproteobacteria</taxon>
        <taxon>Candidatus Kentrum</taxon>
    </lineage>
</organism>
<sequence length="164" mass="18540">MRYAHSCWRQLPPRYFRLGALLVVLSTDFGDPPVCVLCVQRIIHHESIGCADIQVSEKYIPKKPLSAQGTLRLDPGAKRCSRPFLNTRGSPNEAMRSCIGKIKFLRNQVKEKVGNLETKINFGEKHESARLVINQEFFAKLPKKGRNKGVARQGIKKRLCVIPS</sequence>
<dbReference type="EMBL" id="CAADFT010000127">
    <property type="protein sequence ID" value="VFK48709.1"/>
    <property type="molecule type" value="Genomic_DNA"/>
</dbReference>
<accession>A0A450Z4M5</accession>
<evidence type="ECO:0000313" key="1">
    <source>
        <dbReference type="EMBL" id="VFK48709.1"/>
    </source>
</evidence>